<reference evidence="1" key="1">
    <citation type="submission" date="2014-09" db="EMBL/GenBank/DDBJ databases">
        <authorList>
            <person name="Magalhaes I.L.F."/>
            <person name="Oliveira U."/>
            <person name="Santos F.R."/>
            <person name="Vidigal T.H.D.A."/>
            <person name="Brescovit A.D."/>
            <person name="Santos A.J."/>
        </authorList>
    </citation>
    <scope>NUCLEOTIDE SEQUENCE</scope>
    <source>
        <tissue evidence="1">Shoot tissue taken approximately 20 cm above the soil surface</tissue>
    </source>
</reference>
<proteinExistence type="predicted"/>
<protein>
    <submittedName>
        <fullName evidence="1">Uncharacterized protein</fullName>
    </submittedName>
</protein>
<dbReference type="EMBL" id="GBRH01275335">
    <property type="protein sequence ID" value="JAD22560.1"/>
    <property type="molecule type" value="Transcribed_RNA"/>
</dbReference>
<organism evidence="1">
    <name type="scientific">Arundo donax</name>
    <name type="common">Giant reed</name>
    <name type="synonym">Donax arundinaceus</name>
    <dbReference type="NCBI Taxonomy" id="35708"/>
    <lineage>
        <taxon>Eukaryota</taxon>
        <taxon>Viridiplantae</taxon>
        <taxon>Streptophyta</taxon>
        <taxon>Embryophyta</taxon>
        <taxon>Tracheophyta</taxon>
        <taxon>Spermatophyta</taxon>
        <taxon>Magnoliopsida</taxon>
        <taxon>Liliopsida</taxon>
        <taxon>Poales</taxon>
        <taxon>Poaceae</taxon>
        <taxon>PACMAD clade</taxon>
        <taxon>Arundinoideae</taxon>
        <taxon>Arundineae</taxon>
        <taxon>Arundo</taxon>
    </lineage>
</organism>
<reference evidence="1" key="2">
    <citation type="journal article" date="2015" name="Data Brief">
        <title>Shoot transcriptome of the giant reed, Arundo donax.</title>
        <authorList>
            <person name="Barrero R.A."/>
            <person name="Guerrero F.D."/>
            <person name="Moolhuijzen P."/>
            <person name="Goolsby J.A."/>
            <person name="Tidwell J."/>
            <person name="Bellgard S.E."/>
            <person name="Bellgard M.I."/>
        </authorList>
    </citation>
    <scope>NUCLEOTIDE SEQUENCE</scope>
    <source>
        <tissue evidence="1">Shoot tissue taken approximately 20 cm above the soil surface</tissue>
    </source>
</reference>
<sequence>MEMDLNVVHYNHMSIAQTSLFIDRP</sequence>
<accession>A0A0A8YAT2</accession>
<evidence type="ECO:0000313" key="1">
    <source>
        <dbReference type="EMBL" id="JAD22560.1"/>
    </source>
</evidence>
<name>A0A0A8YAT2_ARUDO</name>
<dbReference type="AlphaFoldDB" id="A0A0A8YAT2"/>